<dbReference type="InterPro" id="IPR051548">
    <property type="entry name" value="Grx-like_ET"/>
</dbReference>
<reference evidence="2 3" key="1">
    <citation type="journal article" date="2016" name="Nat. Commun.">
        <title>Thousands of microbial genomes shed light on interconnected biogeochemical processes in an aquifer system.</title>
        <authorList>
            <person name="Anantharaman K."/>
            <person name="Brown C.T."/>
            <person name="Hug L.A."/>
            <person name="Sharon I."/>
            <person name="Castelle C.J."/>
            <person name="Probst A.J."/>
            <person name="Thomas B.C."/>
            <person name="Singh A."/>
            <person name="Wilkins M.J."/>
            <person name="Karaoz U."/>
            <person name="Brodie E.L."/>
            <person name="Williams K.H."/>
            <person name="Hubbard S.S."/>
            <person name="Banfield J.F."/>
        </authorList>
    </citation>
    <scope>NUCLEOTIDE SEQUENCE [LARGE SCALE GENOMIC DNA]</scope>
</reference>
<dbReference type="EMBL" id="MHOD01000026">
    <property type="protein sequence ID" value="OGZ57613.1"/>
    <property type="molecule type" value="Genomic_DNA"/>
</dbReference>
<dbReference type="Pfam" id="PF00462">
    <property type="entry name" value="Glutaredoxin"/>
    <property type="match status" value="1"/>
</dbReference>
<dbReference type="InterPro" id="IPR002109">
    <property type="entry name" value="Glutaredoxin"/>
</dbReference>
<dbReference type="CDD" id="cd02976">
    <property type="entry name" value="NrdH"/>
    <property type="match status" value="1"/>
</dbReference>
<dbReference type="PANTHER" id="PTHR34386">
    <property type="entry name" value="GLUTAREDOXIN"/>
    <property type="match status" value="1"/>
</dbReference>
<accession>A0A1G2H572</accession>
<feature type="domain" description="Glutaredoxin" evidence="1">
    <location>
        <begin position="4"/>
        <end position="63"/>
    </location>
</feature>
<evidence type="ECO:0000259" key="1">
    <source>
        <dbReference type="Pfam" id="PF00462"/>
    </source>
</evidence>
<name>A0A1G2H572_9BACT</name>
<protein>
    <submittedName>
        <fullName evidence="2">NrdH-redoxin</fullName>
    </submittedName>
</protein>
<dbReference type="SUPFAM" id="SSF52833">
    <property type="entry name" value="Thioredoxin-like"/>
    <property type="match status" value="1"/>
</dbReference>
<sequence length="77" mass="8889">MKNVVIYSTPTCHFCHMAKEFFTENKVEFVEYNVAENTEKRTEMVEKSGQMGVPVIFIGDEMIIGFNEPKIRELLGL</sequence>
<dbReference type="GO" id="GO:0045454">
    <property type="term" value="P:cell redox homeostasis"/>
    <property type="evidence" value="ECO:0007669"/>
    <property type="project" value="TreeGrafter"/>
</dbReference>
<dbReference type="STRING" id="1802158.A2827_03905"/>
<gene>
    <name evidence="2" type="ORF">A2827_03905</name>
</gene>
<dbReference type="InterPro" id="IPR036249">
    <property type="entry name" value="Thioredoxin-like_sf"/>
</dbReference>
<comment type="caution">
    <text evidence="2">The sequence shown here is derived from an EMBL/GenBank/DDBJ whole genome shotgun (WGS) entry which is preliminary data.</text>
</comment>
<organism evidence="2 3">
    <name type="scientific">Candidatus Spechtbacteria bacterium RIFCSPHIGHO2_01_FULL_43_30</name>
    <dbReference type="NCBI Taxonomy" id="1802158"/>
    <lineage>
        <taxon>Bacteria</taxon>
        <taxon>Candidatus Spechtiibacteriota</taxon>
    </lineage>
</organism>
<evidence type="ECO:0000313" key="3">
    <source>
        <dbReference type="Proteomes" id="UP000177932"/>
    </source>
</evidence>
<dbReference type="Proteomes" id="UP000177932">
    <property type="component" value="Unassembled WGS sequence"/>
</dbReference>
<dbReference type="PROSITE" id="PS51354">
    <property type="entry name" value="GLUTAREDOXIN_2"/>
    <property type="match status" value="1"/>
</dbReference>
<dbReference type="PANTHER" id="PTHR34386:SF1">
    <property type="entry name" value="GLUTAREDOXIN-LIKE PROTEIN NRDH"/>
    <property type="match status" value="1"/>
</dbReference>
<evidence type="ECO:0000313" key="2">
    <source>
        <dbReference type="EMBL" id="OGZ57613.1"/>
    </source>
</evidence>
<dbReference type="Gene3D" id="3.40.30.10">
    <property type="entry name" value="Glutaredoxin"/>
    <property type="match status" value="1"/>
</dbReference>
<proteinExistence type="predicted"/>
<dbReference type="AlphaFoldDB" id="A0A1G2H572"/>
<dbReference type="GO" id="GO:0009055">
    <property type="term" value="F:electron transfer activity"/>
    <property type="evidence" value="ECO:0007669"/>
    <property type="project" value="TreeGrafter"/>
</dbReference>